<dbReference type="InterPro" id="IPR007159">
    <property type="entry name" value="SpoVT-AbrB_dom"/>
</dbReference>
<evidence type="ECO:0000313" key="3">
    <source>
        <dbReference type="Proteomes" id="UP000236584"/>
    </source>
</evidence>
<dbReference type="Pfam" id="PF04014">
    <property type="entry name" value="MazE_antitoxin"/>
    <property type="match status" value="1"/>
</dbReference>
<gene>
    <name evidence="2" type="ORF">C2R22_16380</name>
</gene>
<dbReference type="InterPro" id="IPR038078">
    <property type="entry name" value="PhoU-like_sf"/>
</dbReference>
<dbReference type="GO" id="GO:0003677">
    <property type="term" value="F:DNA binding"/>
    <property type="evidence" value="ECO:0007669"/>
    <property type="project" value="InterPro"/>
</dbReference>
<dbReference type="RefSeq" id="WP_103426715.1">
    <property type="nucleotide sequence ID" value="NZ_CP026309.1"/>
</dbReference>
<evidence type="ECO:0000259" key="1">
    <source>
        <dbReference type="Pfam" id="PF04014"/>
    </source>
</evidence>
<evidence type="ECO:0000313" key="2">
    <source>
        <dbReference type="EMBL" id="AUV83026.1"/>
    </source>
</evidence>
<dbReference type="GeneID" id="35593702"/>
<dbReference type="Gene3D" id="1.20.58.220">
    <property type="entry name" value="Phosphate transport system protein phou homolog 2, domain 2"/>
    <property type="match status" value="1"/>
</dbReference>
<protein>
    <submittedName>
        <fullName evidence="2">AbrB family transcriptional regulator</fullName>
    </submittedName>
</protein>
<proteinExistence type="predicted"/>
<dbReference type="Proteomes" id="UP000236584">
    <property type="component" value="Chromosome"/>
</dbReference>
<dbReference type="AlphaFoldDB" id="A0A2I8VM70"/>
<dbReference type="SUPFAM" id="SSF109755">
    <property type="entry name" value="PhoU-like"/>
    <property type="match status" value="1"/>
</dbReference>
<keyword evidence="3" id="KW-1185">Reference proteome</keyword>
<accession>A0A2I8VM70</accession>
<reference evidence="2 3" key="1">
    <citation type="submission" date="2018-01" db="EMBL/GenBank/DDBJ databases">
        <title>Complete genome sequence of Salinigranum rubrum GX10T, an extremely halophilic archaeon isolated from a marine solar saltern.</title>
        <authorList>
            <person name="Han S."/>
        </authorList>
    </citation>
    <scope>NUCLEOTIDE SEQUENCE [LARGE SCALE GENOMIC DNA]</scope>
    <source>
        <strain evidence="2 3">GX10</strain>
    </source>
</reference>
<name>A0A2I8VM70_9EURY</name>
<dbReference type="OrthoDB" id="40991at2157"/>
<organism evidence="2 3">
    <name type="scientific">Salinigranum rubrum</name>
    <dbReference type="NCBI Taxonomy" id="755307"/>
    <lineage>
        <taxon>Archaea</taxon>
        <taxon>Methanobacteriati</taxon>
        <taxon>Methanobacteriota</taxon>
        <taxon>Stenosarchaea group</taxon>
        <taxon>Halobacteria</taxon>
        <taxon>Halobacteriales</taxon>
        <taxon>Haloferacaceae</taxon>
        <taxon>Salinigranum</taxon>
    </lineage>
</organism>
<dbReference type="KEGG" id="srub:C2R22_16380"/>
<dbReference type="EMBL" id="CP026309">
    <property type="protein sequence ID" value="AUV83026.1"/>
    <property type="molecule type" value="Genomic_DNA"/>
</dbReference>
<sequence length="341" mass="37304">METRKLQEVGGGTYTVSIPKEWAIARGLEAGTPVNLYSHLDGSIVVRSREKDGDGLSEITVEVDGSRTQVERALRAAQAVGFERVTLVAAEPFDAETCRAVRSLVRQFVGTELVDERDGRLVVRNLLDASDVSVRQSVVQLQYVALSIHERATTSFLDTDPGAYEQLRGRETEVDRLCGMVVRHFGRALVSLEEVDRVGASRPDLFEYYETARRLERVARNGLTIARVGRYLADPLPEAVVDELETVASTARGVVEGTSNAVLEGRDSERVHEILDTCVETRDSLAAFEEALADDRSAMPAGPTADVVAVARSLDALRRTLDHGSAIGDVALQGAMRRERL</sequence>
<feature type="domain" description="SpoVT-AbrB" evidence="1">
    <location>
        <begin position="10"/>
        <end position="51"/>
    </location>
</feature>